<keyword evidence="1" id="KW-0732">Signal</keyword>
<dbReference type="OrthoDB" id="262125at2"/>
<sequence>METSNVYSIQLNKKILRGLVIAAAAAFVPAAGAATAAATKGDLLLYRIGPTTSELFIANADGSDEHRLIPSDGYDYHGSFSPDGKWIVFTSERDGLGHASLYRVRVDGTGLQRLTDWIGISDAAVYDPADPNLIAFVSTRRGKKTWGTTNIWTLNIKTGALHNVTGDIKFDPSKPHSFFRPSWSPDGKWIALSSDIGTDWRGHNLPVGWERTQESGIYEIHPDGTGFRRITARSGYAEGSPSWSTDGKDVAFYETPVESTWGAHRPEAIGKISSQIVQVDVATGERKDLTNTPGFKVFPQYVGTTDVAYHIKNGAQEGLYTTGGQSRATAGSGIRSPHYSADGKKVVYEKVVYDKPFHPNGTSLYSFDPQWHYRFVDVFPQLSRDGKSLVYTEKAVGSSIVVANIDFSDARHIYDPATSGLDPKMIAMGLAGAFYPTWSPDKKWVAFGVGSWFFTRAYMPGRIMRIKADGSMDGKPEILTDGKENAGFPSYSPNGKQIVYRVWSEKDKGLRILDLDTRKTTVLTTEPDNLPSWSPDGKKIVFTRKEVNPTDPNKFHFDVYTINPDGSGVKRLTVPGANQAHATWTWDGRIAYSSGEYGFRDELSLYDETFQPDGQNWVMNADGSDRHAITDTLWEDSMPLYIPKRR</sequence>
<organism evidence="2 3">
    <name type="scientific">Trinickia dinghuensis</name>
    <dbReference type="NCBI Taxonomy" id="2291023"/>
    <lineage>
        <taxon>Bacteria</taxon>
        <taxon>Pseudomonadati</taxon>
        <taxon>Pseudomonadota</taxon>
        <taxon>Betaproteobacteria</taxon>
        <taxon>Burkholderiales</taxon>
        <taxon>Burkholderiaceae</taxon>
        <taxon>Trinickia</taxon>
    </lineage>
</organism>
<dbReference type="PANTHER" id="PTHR32161">
    <property type="entry name" value="DPP6 N-TERMINAL DOMAIN-LIKE PROTEIN"/>
    <property type="match status" value="1"/>
</dbReference>
<dbReference type="InterPro" id="IPR011042">
    <property type="entry name" value="6-blade_b-propeller_TolB-like"/>
</dbReference>
<dbReference type="RefSeq" id="WP_115535109.1">
    <property type="nucleotide sequence ID" value="NZ_QRGA01000010.1"/>
</dbReference>
<dbReference type="AlphaFoldDB" id="A0A3D8JVZ3"/>
<evidence type="ECO:0008006" key="4">
    <source>
        <dbReference type="Google" id="ProtNLM"/>
    </source>
</evidence>
<accession>A0A3D8JVZ3</accession>
<feature type="chain" id="PRO_5017683188" description="Translocation protein TolB" evidence="1">
    <location>
        <begin position="34"/>
        <end position="646"/>
    </location>
</feature>
<dbReference type="InterPro" id="IPR011659">
    <property type="entry name" value="WD40"/>
</dbReference>
<feature type="signal peptide" evidence="1">
    <location>
        <begin position="1"/>
        <end position="33"/>
    </location>
</feature>
<name>A0A3D8JVZ3_9BURK</name>
<dbReference type="Gene3D" id="2.120.10.30">
    <property type="entry name" value="TolB, C-terminal domain"/>
    <property type="match status" value="3"/>
</dbReference>
<protein>
    <recommendedName>
        <fullName evidence="4">Translocation protein TolB</fullName>
    </recommendedName>
</protein>
<dbReference type="Pfam" id="PF07676">
    <property type="entry name" value="PD40"/>
    <property type="match status" value="4"/>
</dbReference>
<dbReference type="PANTHER" id="PTHR32161:SF8">
    <property type="entry name" value="DPP6 N-TERMINAL DOMAIN-LIKE PROTEIN"/>
    <property type="match status" value="1"/>
</dbReference>
<evidence type="ECO:0000313" key="2">
    <source>
        <dbReference type="EMBL" id="RDU97298.1"/>
    </source>
</evidence>
<gene>
    <name evidence="2" type="ORF">DWV00_18860</name>
</gene>
<dbReference type="SUPFAM" id="SSF82171">
    <property type="entry name" value="DPP6 N-terminal domain-like"/>
    <property type="match status" value="1"/>
</dbReference>
<reference evidence="2 3" key="1">
    <citation type="submission" date="2018-08" db="EMBL/GenBank/DDBJ databases">
        <title>Paraburkholderia sp. DHOM06 isolated from forest soil.</title>
        <authorList>
            <person name="Gao Z.-H."/>
            <person name="Qiu L.-H."/>
        </authorList>
    </citation>
    <scope>NUCLEOTIDE SEQUENCE [LARGE SCALE GENOMIC DNA]</scope>
    <source>
        <strain evidence="2 3">DHOM06</strain>
    </source>
</reference>
<comment type="caution">
    <text evidence="2">The sequence shown here is derived from an EMBL/GenBank/DDBJ whole genome shotgun (WGS) entry which is preliminary data.</text>
</comment>
<dbReference type="EMBL" id="QRGA01000010">
    <property type="protein sequence ID" value="RDU97298.1"/>
    <property type="molecule type" value="Genomic_DNA"/>
</dbReference>
<proteinExistence type="predicted"/>
<evidence type="ECO:0000256" key="1">
    <source>
        <dbReference type="SAM" id="SignalP"/>
    </source>
</evidence>
<dbReference type="Proteomes" id="UP000256838">
    <property type="component" value="Unassembled WGS sequence"/>
</dbReference>
<evidence type="ECO:0000313" key="3">
    <source>
        <dbReference type="Proteomes" id="UP000256838"/>
    </source>
</evidence>
<dbReference type="SUPFAM" id="SSF69304">
    <property type="entry name" value="Tricorn protease N-terminal domain"/>
    <property type="match status" value="1"/>
</dbReference>
<keyword evidence="3" id="KW-1185">Reference proteome</keyword>